<keyword evidence="4" id="KW-0597">Phosphoprotein</keyword>
<sequence length="355" mass="39434">MKKIFSNIAFTVLLLAAATGLAFCFFLFGNKNPANITVIYILALILIALKTNGYLYGIATALFCVVAVNYFFSYPYFRINFSLNGYPVNFIGMLAISLITSATTTTLKRQRLAIAEREKKLAEADKEKLRANLLRAVSHDLRTPLTSIIGSSSSYLENYRSLSEADRLELVSNIREDSEWLLNMVENLLTVTRINDSADNKVKKSSEVVEEVVSEAIQRLQKRLPDVRIRVSMPNDFLMIPMDPTLIEQVLINLTENAVIHSGSTEPVDLTIREEDDVVSFSVRDYGKGIDSSLLPHIFDGQQLSSESAADGRRGMGIGLSICRTIIQAHGGTIHAANLEKGAEFTFTLPKEKEN</sequence>
<proteinExistence type="predicted"/>
<evidence type="ECO:0000256" key="13">
    <source>
        <dbReference type="SAM" id="Phobius"/>
    </source>
</evidence>
<keyword evidence="6 13" id="KW-0812">Transmembrane</keyword>
<dbReference type="GO" id="GO:0005524">
    <property type="term" value="F:ATP binding"/>
    <property type="evidence" value="ECO:0007669"/>
    <property type="project" value="UniProtKB-KW"/>
</dbReference>
<comment type="catalytic activity">
    <reaction evidence="1">
        <text>ATP + protein L-histidine = ADP + protein N-phospho-L-histidine.</text>
        <dbReference type="EC" id="2.7.13.3"/>
    </reaction>
</comment>
<evidence type="ECO:0000256" key="2">
    <source>
        <dbReference type="ARBA" id="ARBA00004141"/>
    </source>
</evidence>
<evidence type="ECO:0000313" key="16">
    <source>
        <dbReference type="Proteomes" id="UP000823894"/>
    </source>
</evidence>
<keyword evidence="7" id="KW-0547">Nucleotide-binding</keyword>
<organism evidence="15 16">
    <name type="scientific">Candidatus Mediterraneibacter faecigallinarum</name>
    <dbReference type="NCBI Taxonomy" id="2838669"/>
    <lineage>
        <taxon>Bacteria</taxon>
        <taxon>Bacillati</taxon>
        <taxon>Bacillota</taxon>
        <taxon>Clostridia</taxon>
        <taxon>Lachnospirales</taxon>
        <taxon>Lachnospiraceae</taxon>
        <taxon>Mediterraneibacter</taxon>
    </lineage>
</organism>
<evidence type="ECO:0000256" key="1">
    <source>
        <dbReference type="ARBA" id="ARBA00000085"/>
    </source>
</evidence>
<name>A0A9D2NVM8_9FIRM</name>
<dbReference type="CDD" id="cd00082">
    <property type="entry name" value="HisKA"/>
    <property type="match status" value="1"/>
</dbReference>
<dbReference type="Pfam" id="PF02518">
    <property type="entry name" value="HATPase_c"/>
    <property type="match status" value="1"/>
</dbReference>
<dbReference type="Pfam" id="PF13493">
    <property type="entry name" value="DUF4118"/>
    <property type="match status" value="1"/>
</dbReference>
<keyword evidence="10 13" id="KW-1133">Transmembrane helix</keyword>
<dbReference type="Gene3D" id="3.30.565.10">
    <property type="entry name" value="Histidine kinase-like ATPase, C-terminal domain"/>
    <property type="match status" value="1"/>
</dbReference>
<evidence type="ECO:0000256" key="8">
    <source>
        <dbReference type="ARBA" id="ARBA00022777"/>
    </source>
</evidence>
<dbReference type="EMBL" id="DWWK01000152">
    <property type="protein sequence ID" value="HJC39287.1"/>
    <property type="molecule type" value="Genomic_DNA"/>
</dbReference>
<evidence type="ECO:0000259" key="14">
    <source>
        <dbReference type="PROSITE" id="PS50109"/>
    </source>
</evidence>
<dbReference type="InterPro" id="IPR036890">
    <property type="entry name" value="HATPase_C_sf"/>
</dbReference>
<dbReference type="Gene3D" id="1.10.287.130">
    <property type="match status" value="1"/>
</dbReference>
<evidence type="ECO:0000256" key="4">
    <source>
        <dbReference type="ARBA" id="ARBA00022553"/>
    </source>
</evidence>
<evidence type="ECO:0000256" key="7">
    <source>
        <dbReference type="ARBA" id="ARBA00022741"/>
    </source>
</evidence>
<dbReference type="Proteomes" id="UP000823894">
    <property type="component" value="Unassembled WGS sequence"/>
</dbReference>
<keyword evidence="8 15" id="KW-0418">Kinase</keyword>
<dbReference type="SUPFAM" id="SSF47384">
    <property type="entry name" value="Homodimeric domain of signal transducing histidine kinase"/>
    <property type="match status" value="1"/>
</dbReference>
<feature type="transmembrane region" description="Helical" evidence="13">
    <location>
        <begin position="86"/>
        <end position="107"/>
    </location>
</feature>
<keyword evidence="12 13" id="KW-0472">Membrane</keyword>
<dbReference type="PANTHER" id="PTHR45569:SF1">
    <property type="entry name" value="SENSOR PROTEIN KDPD"/>
    <property type="match status" value="1"/>
</dbReference>
<dbReference type="GO" id="GO:0005886">
    <property type="term" value="C:plasma membrane"/>
    <property type="evidence" value="ECO:0007669"/>
    <property type="project" value="TreeGrafter"/>
</dbReference>
<dbReference type="GO" id="GO:0000155">
    <property type="term" value="F:phosphorelay sensor kinase activity"/>
    <property type="evidence" value="ECO:0007669"/>
    <property type="project" value="InterPro"/>
</dbReference>
<dbReference type="InterPro" id="IPR025201">
    <property type="entry name" value="KdpD_TM"/>
</dbReference>
<keyword evidence="11" id="KW-0902">Two-component regulatory system</keyword>
<dbReference type="Gene3D" id="1.20.120.620">
    <property type="entry name" value="Backbone structure of the membrane domain of e. Coli histidine kinase receptor kdpd"/>
    <property type="match status" value="1"/>
</dbReference>
<evidence type="ECO:0000256" key="6">
    <source>
        <dbReference type="ARBA" id="ARBA00022692"/>
    </source>
</evidence>
<keyword evidence="5" id="KW-0808">Transferase</keyword>
<dbReference type="InterPro" id="IPR036097">
    <property type="entry name" value="HisK_dim/P_sf"/>
</dbReference>
<dbReference type="InterPro" id="IPR003594">
    <property type="entry name" value="HATPase_dom"/>
</dbReference>
<dbReference type="PROSITE" id="PS50109">
    <property type="entry name" value="HIS_KIN"/>
    <property type="match status" value="1"/>
</dbReference>
<dbReference type="EC" id="2.7.13.3" evidence="3"/>
<dbReference type="InterPro" id="IPR004358">
    <property type="entry name" value="Sig_transdc_His_kin-like_C"/>
</dbReference>
<dbReference type="PRINTS" id="PR00344">
    <property type="entry name" value="BCTRLSENSOR"/>
</dbReference>
<dbReference type="PANTHER" id="PTHR45569">
    <property type="entry name" value="SENSOR PROTEIN KDPD"/>
    <property type="match status" value="1"/>
</dbReference>
<comment type="subcellular location">
    <subcellularLocation>
        <location evidence="2">Membrane</location>
        <topology evidence="2">Multi-pass membrane protein</topology>
    </subcellularLocation>
</comment>
<accession>A0A9D2NVM8</accession>
<dbReference type="Pfam" id="PF00512">
    <property type="entry name" value="HisKA"/>
    <property type="match status" value="1"/>
</dbReference>
<evidence type="ECO:0000256" key="11">
    <source>
        <dbReference type="ARBA" id="ARBA00023012"/>
    </source>
</evidence>
<feature type="transmembrane region" description="Helical" evidence="13">
    <location>
        <begin position="54"/>
        <end position="74"/>
    </location>
</feature>
<dbReference type="InterPro" id="IPR003661">
    <property type="entry name" value="HisK_dim/P_dom"/>
</dbReference>
<evidence type="ECO:0000256" key="12">
    <source>
        <dbReference type="ARBA" id="ARBA00023136"/>
    </source>
</evidence>
<gene>
    <name evidence="15" type="ORF">H9757_09550</name>
</gene>
<evidence type="ECO:0000256" key="3">
    <source>
        <dbReference type="ARBA" id="ARBA00012438"/>
    </source>
</evidence>
<evidence type="ECO:0000256" key="5">
    <source>
        <dbReference type="ARBA" id="ARBA00022679"/>
    </source>
</evidence>
<dbReference type="InterPro" id="IPR052023">
    <property type="entry name" value="Histidine_kinase_KdpD"/>
</dbReference>
<dbReference type="SUPFAM" id="SSF55874">
    <property type="entry name" value="ATPase domain of HSP90 chaperone/DNA topoisomerase II/histidine kinase"/>
    <property type="match status" value="1"/>
</dbReference>
<dbReference type="SMART" id="SM00388">
    <property type="entry name" value="HisKA"/>
    <property type="match status" value="1"/>
</dbReference>
<comment type="caution">
    <text evidence="15">The sequence shown here is derived from an EMBL/GenBank/DDBJ whole genome shotgun (WGS) entry which is preliminary data.</text>
</comment>
<reference evidence="15" key="1">
    <citation type="journal article" date="2021" name="PeerJ">
        <title>Extensive microbial diversity within the chicken gut microbiome revealed by metagenomics and culture.</title>
        <authorList>
            <person name="Gilroy R."/>
            <person name="Ravi A."/>
            <person name="Getino M."/>
            <person name="Pursley I."/>
            <person name="Horton D.L."/>
            <person name="Alikhan N.F."/>
            <person name="Baker D."/>
            <person name="Gharbi K."/>
            <person name="Hall N."/>
            <person name="Watson M."/>
            <person name="Adriaenssens E.M."/>
            <person name="Foster-Nyarko E."/>
            <person name="Jarju S."/>
            <person name="Secka A."/>
            <person name="Antonio M."/>
            <person name="Oren A."/>
            <person name="Chaudhuri R.R."/>
            <person name="La Ragione R."/>
            <person name="Hildebrand F."/>
            <person name="Pallen M.J."/>
        </authorList>
    </citation>
    <scope>NUCLEOTIDE SEQUENCE</scope>
    <source>
        <strain evidence="15">ChiGjej1B1-1692</strain>
    </source>
</reference>
<dbReference type="AlphaFoldDB" id="A0A9D2NVM8"/>
<dbReference type="InterPro" id="IPR038318">
    <property type="entry name" value="KdpD_sf"/>
</dbReference>
<evidence type="ECO:0000313" key="15">
    <source>
        <dbReference type="EMBL" id="HJC39287.1"/>
    </source>
</evidence>
<reference evidence="15" key="2">
    <citation type="submission" date="2021-04" db="EMBL/GenBank/DDBJ databases">
        <authorList>
            <person name="Gilroy R."/>
        </authorList>
    </citation>
    <scope>NUCLEOTIDE SEQUENCE</scope>
    <source>
        <strain evidence="15">ChiGjej1B1-1692</strain>
    </source>
</reference>
<keyword evidence="9" id="KW-0067">ATP-binding</keyword>
<evidence type="ECO:0000256" key="9">
    <source>
        <dbReference type="ARBA" id="ARBA00022840"/>
    </source>
</evidence>
<feature type="domain" description="Histidine kinase" evidence="14">
    <location>
        <begin position="136"/>
        <end position="353"/>
    </location>
</feature>
<dbReference type="InterPro" id="IPR005467">
    <property type="entry name" value="His_kinase_dom"/>
</dbReference>
<dbReference type="SMART" id="SM00387">
    <property type="entry name" value="HATPase_c"/>
    <property type="match status" value="1"/>
</dbReference>
<evidence type="ECO:0000256" key="10">
    <source>
        <dbReference type="ARBA" id="ARBA00022989"/>
    </source>
</evidence>
<protein>
    <recommendedName>
        <fullName evidence="3">histidine kinase</fullName>
        <ecNumber evidence="3">2.7.13.3</ecNumber>
    </recommendedName>
</protein>